<dbReference type="AlphaFoldDB" id="A0A834U4Y3"/>
<protein>
    <submittedName>
        <fullName evidence="1">Uncharacterized protein</fullName>
    </submittedName>
</protein>
<dbReference type="EMBL" id="JACSDY010000010">
    <property type="protein sequence ID" value="KAF7416974.1"/>
    <property type="molecule type" value="Genomic_DNA"/>
</dbReference>
<dbReference type="InterPro" id="IPR013783">
    <property type="entry name" value="Ig-like_fold"/>
</dbReference>
<dbReference type="Proteomes" id="UP000600918">
    <property type="component" value="Unassembled WGS sequence"/>
</dbReference>
<gene>
    <name evidence="1" type="ORF">H0235_011505</name>
</gene>
<keyword evidence="2" id="KW-1185">Reference proteome</keyword>
<evidence type="ECO:0000313" key="1">
    <source>
        <dbReference type="EMBL" id="KAF7416974.1"/>
    </source>
</evidence>
<evidence type="ECO:0000313" key="2">
    <source>
        <dbReference type="Proteomes" id="UP000600918"/>
    </source>
</evidence>
<dbReference type="Gene3D" id="2.60.40.10">
    <property type="entry name" value="Immunoglobulins"/>
    <property type="match status" value="1"/>
</dbReference>
<sequence length="126" mass="14327">MQFIEQPTNLIHVKSDLIALIKIDPILKKEGGTSVSVLQWIPNIDDDGKFLACRAENPKLPEAAIEDRWKLKVHSILYNEKNKFDYSDKFLKASKDKRGETYQAGLEFHSNASVFYTTIVLKQGSS</sequence>
<organism evidence="1 2">
    <name type="scientific">Vespula pensylvanica</name>
    <name type="common">Western yellow jacket</name>
    <name type="synonym">Wasp</name>
    <dbReference type="NCBI Taxonomy" id="30213"/>
    <lineage>
        <taxon>Eukaryota</taxon>
        <taxon>Metazoa</taxon>
        <taxon>Ecdysozoa</taxon>
        <taxon>Arthropoda</taxon>
        <taxon>Hexapoda</taxon>
        <taxon>Insecta</taxon>
        <taxon>Pterygota</taxon>
        <taxon>Neoptera</taxon>
        <taxon>Endopterygota</taxon>
        <taxon>Hymenoptera</taxon>
        <taxon>Apocrita</taxon>
        <taxon>Aculeata</taxon>
        <taxon>Vespoidea</taxon>
        <taxon>Vespidae</taxon>
        <taxon>Vespinae</taxon>
        <taxon>Vespula</taxon>
    </lineage>
</organism>
<proteinExistence type="predicted"/>
<comment type="caution">
    <text evidence="1">The sequence shown here is derived from an EMBL/GenBank/DDBJ whole genome shotgun (WGS) entry which is preliminary data.</text>
</comment>
<name>A0A834U4Y3_VESPE</name>
<accession>A0A834U4Y3</accession>
<reference evidence="1" key="1">
    <citation type="journal article" date="2020" name="G3 (Bethesda)">
        <title>High-Quality Assemblies for Three Invasive Social Wasps from the &lt;i&gt;Vespula&lt;/i&gt; Genus.</title>
        <authorList>
            <person name="Harrop T.W.R."/>
            <person name="Guhlin J."/>
            <person name="McLaughlin G.M."/>
            <person name="Permina E."/>
            <person name="Stockwell P."/>
            <person name="Gilligan J."/>
            <person name="Le Lec M.F."/>
            <person name="Gruber M.A.M."/>
            <person name="Quinn O."/>
            <person name="Lovegrove M."/>
            <person name="Duncan E.J."/>
            <person name="Remnant E.J."/>
            <person name="Van Eeckhoven J."/>
            <person name="Graham B."/>
            <person name="Knapp R.A."/>
            <person name="Langford K.W."/>
            <person name="Kronenberg Z."/>
            <person name="Press M.O."/>
            <person name="Eacker S.M."/>
            <person name="Wilson-Rankin E.E."/>
            <person name="Purcell J."/>
            <person name="Lester P.J."/>
            <person name="Dearden P.K."/>
        </authorList>
    </citation>
    <scope>NUCLEOTIDE SEQUENCE</scope>
    <source>
        <strain evidence="1">Volc-1</strain>
    </source>
</reference>